<dbReference type="EMBL" id="QGGP01000002">
    <property type="protein sequence ID" value="PWK19806.1"/>
    <property type="molecule type" value="Genomic_DNA"/>
</dbReference>
<keyword evidence="1" id="KW-0732">Signal</keyword>
<gene>
    <name evidence="2" type="ORF">LX78_01156</name>
</gene>
<feature type="signal peptide" evidence="1">
    <location>
        <begin position="1"/>
        <end position="30"/>
    </location>
</feature>
<organism evidence="2 3">
    <name type="scientific">Xanthomarina spongicola</name>
    <dbReference type="NCBI Taxonomy" id="570520"/>
    <lineage>
        <taxon>Bacteria</taxon>
        <taxon>Pseudomonadati</taxon>
        <taxon>Bacteroidota</taxon>
        <taxon>Flavobacteriia</taxon>
        <taxon>Flavobacteriales</taxon>
        <taxon>Flavobacteriaceae</taxon>
        <taxon>Xanthomarina</taxon>
    </lineage>
</organism>
<comment type="caution">
    <text evidence="2">The sequence shown here is derived from an EMBL/GenBank/DDBJ whole genome shotgun (WGS) entry which is preliminary data.</text>
</comment>
<dbReference type="Proteomes" id="UP000245430">
    <property type="component" value="Unassembled WGS sequence"/>
</dbReference>
<accession>A0A316DPV6</accession>
<name>A0A316DPV6_9FLAO</name>
<evidence type="ECO:0000313" key="2">
    <source>
        <dbReference type="EMBL" id="PWK19806.1"/>
    </source>
</evidence>
<reference evidence="2 3" key="1">
    <citation type="submission" date="2018-05" db="EMBL/GenBank/DDBJ databases">
        <title>Genomic Encyclopedia of Archaeal and Bacterial Type Strains, Phase II (KMG-II): from individual species to whole genera.</title>
        <authorList>
            <person name="Goeker M."/>
        </authorList>
    </citation>
    <scope>NUCLEOTIDE SEQUENCE [LARGE SCALE GENOMIC DNA]</scope>
    <source>
        <strain evidence="2 3">DSM 22637</strain>
    </source>
</reference>
<protein>
    <submittedName>
        <fullName evidence="2">Uncharacterized protein</fullName>
    </submittedName>
</protein>
<dbReference type="RefSeq" id="WP_245881482.1">
    <property type="nucleotide sequence ID" value="NZ_QGGP01000002.1"/>
</dbReference>
<sequence>MHKTQQHIAFKFTTLLLVLTLLMPSTVKFAHIFSHHEHEVCKGESKTHLHTLDVDCTFYKFNLNNQYTFSIQSFNFFVLEDNYQDIFTEYLFLDSFQTLHFSLRGPPYNS</sequence>
<evidence type="ECO:0000313" key="3">
    <source>
        <dbReference type="Proteomes" id="UP000245430"/>
    </source>
</evidence>
<keyword evidence="3" id="KW-1185">Reference proteome</keyword>
<feature type="chain" id="PRO_5016444146" evidence="1">
    <location>
        <begin position="31"/>
        <end position="110"/>
    </location>
</feature>
<dbReference type="AlphaFoldDB" id="A0A316DPV6"/>
<evidence type="ECO:0000256" key="1">
    <source>
        <dbReference type="SAM" id="SignalP"/>
    </source>
</evidence>
<proteinExistence type="predicted"/>